<dbReference type="RefSeq" id="WP_006779079.1">
    <property type="nucleotide sequence ID" value="NZ_CP040506.1"/>
</dbReference>
<dbReference type="Gene3D" id="1.10.260.40">
    <property type="entry name" value="lambda repressor-like DNA-binding domains"/>
    <property type="match status" value="1"/>
</dbReference>
<proteinExistence type="predicted"/>
<organism evidence="2 3">
    <name type="scientific">Hungatella hathewayi WAL-18680</name>
    <dbReference type="NCBI Taxonomy" id="742737"/>
    <lineage>
        <taxon>Bacteria</taxon>
        <taxon>Bacillati</taxon>
        <taxon>Bacillota</taxon>
        <taxon>Clostridia</taxon>
        <taxon>Lachnospirales</taxon>
        <taxon>Lachnospiraceae</taxon>
        <taxon>Hungatella</taxon>
    </lineage>
</organism>
<dbReference type="Proteomes" id="UP000005384">
    <property type="component" value="Unassembled WGS sequence"/>
</dbReference>
<feature type="domain" description="HTH cro/C1-type" evidence="1">
    <location>
        <begin position="13"/>
        <end position="67"/>
    </location>
</feature>
<evidence type="ECO:0000259" key="1">
    <source>
        <dbReference type="PROSITE" id="PS50943"/>
    </source>
</evidence>
<comment type="caution">
    <text evidence="2">The sequence shown here is derived from an EMBL/GenBank/DDBJ whole genome shotgun (WGS) entry which is preliminary data.</text>
</comment>
<dbReference type="OrthoDB" id="9990808at2"/>
<dbReference type="PROSITE" id="PS50943">
    <property type="entry name" value="HTH_CROC1"/>
    <property type="match status" value="1"/>
</dbReference>
<dbReference type="InterPro" id="IPR010982">
    <property type="entry name" value="Lambda_DNA-bd_dom_sf"/>
</dbReference>
<name>G5ICB0_9FIRM</name>
<evidence type="ECO:0000313" key="2">
    <source>
        <dbReference type="EMBL" id="EHI61028.1"/>
    </source>
</evidence>
<dbReference type="SMART" id="SM00530">
    <property type="entry name" value="HTH_XRE"/>
    <property type="match status" value="1"/>
</dbReference>
<dbReference type="EMBL" id="ADLN01000009">
    <property type="protein sequence ID" value="EHI61028.1"/>
    <property type="molecule type" value="Genomic_DNA"/>
</dbReference>
<protein>
    <recommendedName>
        <fullName evidence="1">HTH cro/C1-type domain-containing protein</fullName>
    </recommendedName>
</protein>
<reference evidence="2 3" key="1">
    <citation type="submission" date="2011-08" db="EMBL/GenBank/DDBJ databases">
        <title>The Genome Sequence of Clostridium hathewayi WAL-18680.</title>
        <authorList>
            <consortium name="The Broad Institute Genome Sequencing Platform"/>
            <person name="Earl A."/>
            <person name="Ward D."/>
            <person name="Feldgarden M."/>
            <person name="Gevers D."/>
            <person name="Finegold S.M."/>
            <person name="Summanen P.H."/>
            <person name="Molitoris D.R."/>
            <person name="Song M."/>
            <person name="Daigneault M."/>
            <person name="Allen-Vercoe E."/>
            <person name="Young S.K."/>
            <person name="Zeng Q."/>
            <person name="Gargeya S."/>
            <person name="Fitzgerald M."/>
            <person name="Haas B."/>
            <person name="Abouelleil A."/>
            <person name="Alvarado L."/>
            <person name="Arachchi H.M."/>
            <person name="Berlin A."/>
            <person name="Brown A."/>
            <person name="Chapman S.B."/>
            <person name="Chen Z."/>
            <person name="Dunbar C."/>
            <person name="Freedman E."/>
            <person name="Gearin G."/>
            <person name="Gellesch M."/>
            <person name="Goldberg J."/>
            <person name="Griggs A."/>
            <person name="Gujja S."/>
            <person name="Heiman D."/>
            <person name="Howarth C."/>
            <person name="Larson L."/>
            <person name="Lui A."/>
            <person name="MacDonald P.J.P."/>
            <person name="Montmayeur A."/>
            <person name="Murphy C."/>
            <person name="Neiman D."/>
            <person name="Pearson M."/>
            <person name="Priest M."/>
            <person name="Roberts A."/>
            <person name="Saif S."/>
            <person name="Shea T."/>
            <person name="Shenoy N."/>
            <person name="Sisk P."/>
            <person name="Stolte C."/>
            <person name="Sykes S."/>
            <person name="Wortman J."/>
            <person name="Nusbaum C."/>
            <person name="Birren B."/>
        </authorList>
    </citation>
    <scope>NUCLEOTIDE SEQUENCE [LARGE SCALE GENOMIC DNA]</scope>
    <source>
        <strain evidence="2 3">WAL-18680</strain>
    </source>
</reference>
<accession>G5ICB0</accession>
<keyword evidence="3" id="KW-1185">Reference proteome</keyword>
<dbReference type="CDD" id="cd00093">
    <property type="entry name" value="HTH_XRE"/>
    <property type="match status" value="1"/>
</dbReference>
<dbReference type="PATRIC" id="fig|742737.3.peg.1097"/>
<dbReference type="AlphaFoldDB" id="G5ICB0"/>
<evidence type="ECO:0000313" key="3">
    <source>
        <dbReference type="Proteomes" id="UP000005384"/>
    </source>
</evidence>
<dbReference type="GO" id="GO:0003677">
    <property type="term" value="F:DNA binding"/>
    <property type="evidence" value="ECO:0007669"/>
    <property type="project" value="InterPro"/>
</dbReference>
<sequence length="228" mass="27242">MKKRVRIQCRTDLKLLRNLYGLSKETVAETIFCSVRGLERIEKENATTNEETAIRLCKLYDIDYEGQFYYPSPMEEYIRDIYAGKFNVKSRVVKDGYTYYYLYVWRVAYFEERVFGKGLWIRNYGKNKEIRVLREIDINGFLNVNTKVPVINEGEEWNNWYHALTVGKINKIVISRKCMEECLRDCLEEHIVYRDEMFYFDGTTDLISLGTKKNKMRRREILESSCAL</sequence>
<dbReference type="SUPFAM" id="SSF47413">
    <property type="entry name" value="lambda repressor-like DNA-binding domains"/>
    <property type="match status" value="1"/>
</dbReference>
<gene>
    <name evidence="2" type="ORF">HMPREF9473_01093</name>
</gene>
<dbReference type="HOGENOM" id="CLU_1213490_0_0_9"/>
<dbReference type="InterPro" id="IPR001387">
    <property type="entry name" value="Cro/C1-type_HTH"/>
</dbReference>